<keyword evidence="2" id="KW-0472">Membrane</keyword>
<protein>
    <submittedName>
        <fullName evidence="3">Uncharacterized protein</fullName>
    </submittedName>
</protein>
<keyword evidence="2" id="KW-1133">Transmembrane helix</keyword>
<keyword evidence="2" id="KW-0812">Transmembrane</keyword>
<gene>
    <name evidence="3" type="ORF">M407DRAFT_27118</name>
</gene>
<dbReference type="Proteomes" id="UP000054248">
    <property type="component" value="Unassembled WGS sequence"/>
</dbReference>
<reference evidence="4" key="2">
    <citation type="submission" date="2015-01" db="EMBL/GenBank/DDBJ databases">
        <title>Evolutionary Origins and Diversification of the Mycorrhizal Mutualists.</title>
        <authorList>
            <consortium name="DOE Joint Genome Institute"/>
            <consortium name="Mycorrhizal Genomics Consortium"/>
            <person name="Kohler A."/>
            <person name="Kuo A."/>
            <person name="Nagy L.G."/>
            <person name="Floudas D."/>
            <person name="Copeland A."/>
            <person name="Barry K.W."/>
            <person name="Cichocki N."/>
            <person name="Veneault-Fourrey C."/>
            <person name="LaButti K."/>
            <person name="Lindquist E.A."/>
            <person name="Lipzen A."/>
            <person name="Lundell T."/>
            <person name="Morin E."/>
            <person name="Murat C."/>
            <person name="Riley R."/>
            <person name="Ohm R."/>
            <person name="Sun H."/>
            <person name="Tunlid A."/>
            <person name="Henrissat B."/>
            <person name="Grigoriev I.V."/>
            <person name="Hibbett D.S."/>
            <person name="Martin F."/>
        </authorList>
    </citation>
    <scope>NUCLEOTIDE SEQUENCE [LARGE SCALE GENOMIC DNA]</scope>
    <source>
        <strain evidence="4">MUT 4182</strain>
    </source>
</reference>
<evidence type="ECO:0000313" key="4">
    <source>
        <dbReference type="Proteomes" id="UP000054248"/>
    </source>
</evidence>
<evidence type="ECO:0000313" key="3">
    <source>
        <dbReference type="EMBL" id="KIO23422.1"/>
    </source>
</evidence>
<keyword evidence="4" id="KW-1185">Reference proteome</keyword>
<reference evidence="3 4" key="1">
    <citation type="submission" date="2014-04" db="EMBL/GenBank/DDBJ databases">
        <authorList>
            <consortium name="DOE Joint Genome Institute"/>
            <person name="Kuo A."/>
            <person name="Girlanda M."/>
            <person name="Perotto S."/>
            <person name="Kohler A."/>
            <person name="Nagy L.G."/>
            <person name="Floudas D."/>
            <person name="Copeland A."/>
            <person name="Barry K.W."/>
            <person name="Cichocki N."/>
            <person name="Veneault-Fourrey C."/>
            <person name="LaButti K."/>
            <person name="Lindquist E.A."/>
            <person name="Lipzen A."/>
            <person name="Lundell T."/>
            <person name="Morin E."/>
            <person name="Murat C."/>
            <person name="Sun H."/>
            <person name="Tunlid A."/>
            <person name="Henrissat B."/>
            <person name="Grigoriev I.V."/>
            <person name="Hibbett D.S."/>
            <person name="Martin F."/>
            <person name="Nordberg H.P."/>
            <person name="Cantor M.N."/>
            <person name="Hua S.X."/>
        </authorList>
    </citation>
    <scope>NUCLEOTIDE SEQUENCE [LARGE SCALE GENOMIC DNA]</scope>
    <source>
        <strain evidence="3 4">MUT 4182</strain>
    </source>
</reference>
<feature type="transmembrane region" description="Helical" evidence="2">
    <location>
        <begin position="36"/>
        <end position="54"/>
    </location>
</feature>
<organism evidence="3 4">
    <name type="scientific">Tulasnella calospora MUT 4182</name>
    <dbReference type="NCBI Taxonomy" id="1051891"/>
    <lineage>
        <taxon>Eukaryota</taxon>
        <taxon>Fungi</taxon>
        <taxon>Dikarya</taxon>
        <taxon>Basidiomycota</taxon>
        <taxon>Agaricomycotina</taxon>
        <taxon>Agaricomycetes</taxon>
        <taxon>Cantharellales</taxon>
        <taxon>Tulasnellaceae</taxon>
        <taxon>Tulasnella</taxon>
    </lineage>
</organism>
<proteinExistence type="predicted"/>
<sequence>MSTASSSSGTAPSPETTFYSNGMPVIWPETHGSATYIWSTILVSTFIVVAFYIWRLFKSRAQQRTAVHGNAAETRAPKSNPSDPEKPCLYDAYLAPYLEDDRSPAKGCWSEVMPLSAMIREHANSKPNYESSHTLLGNSSSPPRRATLIRTSTSSTLSTLIDSNEGRHDPVELAFLVAMPSPLRTPESEGLCEFSAGPELMLGSMEARRREA</sequence>
<dbReference type="HOGENOM" id="CLU_1300488_0_0_1"/>
<evidence type="ECO:0000256" key="1">
    <source>
        <dbReference type="SAM" id="MobiDB-lite"/>
    </source>
</evidence>
<dbReference type="EMBL" id="KN823085">
    <property type="protein sequence ID" value="KIO23422.1"/>
    <property type="molecule type" value="Genomic_DNA"/>
</dbReference>
<evidence type="ECO:0000256" key="2">
    <source>
        <dbReference type="SAM" id="Phobius"/>
    </source>
</evidence>
<accession>A0A0C3LPU2</accession>
<dbReference type="AlphaFoldDB" id="A0A0C3LPU2"/>
<feature type="region of interest" description="Disordered" evidence="1">
    <location>
        <begin position="68"/>
        <end position="87"/>
    </location>
</feature>
<name>A0A0C3LPU2_9AGAM</name>